<evidence type="ECO:0000313" key="3">
    <source>
        <dbReference type="Proteomes" id="UP000095751"/>
    </source>
</evidence>
<evidence type="ECO:0008006" key="4">
    <source>
        <dbReference type="Google" id="ProtNLM"/>
    </source>
</evidence>
<dbReference type="Gene3D" id="3.30.40.10">
    <property type="entry name" value="Zinc/RING finger domain, C3HC4 (zinc finger)"/>
    <property type="match status" value="1"/>
</dbReference>
<feature type="compositionally biased region" description="Polar residues" evidence="1">
    <location>
        <begin position="719"/>
        <end position="741"/>
    </location>
</feature>
<dbReference type="InterPro" id="IPR011011">
    <property type="entry name" value="Znf_FYVE_PHD"/>
</dbReference>
<feature type="compositionally biased region" description="Basic and acidic residues" evidence="1">
    <location>
        <begin position="467"/>
        <end position="480"/>
    </location>
</feature>
<dbReference type="SUPFAM" id="SSF57903">
    <property type="entry name" value="FYVE/PHD zinc finger"/>
    <property type="match status" value="1"/>
</dbReference>
<name>A0A1E7ENN0_9STRA</name>
<feature type="compositionally biased region" description="Low complexity" evidence="1">
    <location>
        <begin position="222"/>
        <end position="264"/>
    </location>
</feature>
<dbReference type="InterPro" id="IPR013083">
    <property type="entry name" value="Znf_RING/FYVE/PHD"/>
</dbReference>
<feature type="compositionally biased region" description="Acidic residues" evidence="1">
    <location>
        <begin position="388"/>
        <end position="413"/>
    </location>
</feature>
<feature type="compositionally biased region" description="Low complexity" evidence="1">
    <location>
        <begin position="481"/>
        <end position="497"/>
    </location>
</feature>
<feature type="compositionally biased region" description="Basic and acidic residues" evidence="1">
    <location>
        <begin position="1"/>
        <end position="10"/>
    </location>
</feature>
<sequence>MCYSKKDQNKQQKKQQGNLPTKKISPKSPQLLPKASAASASASALTTRTKIMLPKLPEESPTTKTLNSLSQNMDDLYGYDYNYNNYRSSNNNCYRTIMKQRRQSQKKSHCIVTKVKKNGWGYQHGLQENDWFLQPMTTLSTTTTTFDDDHDDLYDESQKSCHPYYNKIAIEKYFNHGPLKLASFHEIQEWTRSNDSGGGGGGGTNNNSNYRPVRILRKRRNNNNSNNRNRTTTSRTSATTNKARKTPTTLTTTTATMKTPTITTNKRKMTTAKDVTPNTSTRTTTTVTIPKVPVPCMHCGKLFKPNGVGAHQYHCKMNPAKKNKATTTAAAAAATTSTSTRGNQKRPSQTAAAAVAKKNSSSTSNNKRKRTTSNSVTLSSSRRRNNESDNDNGEDGESECEFESEVDDDDNDESVYNNVRNRKKGKNTRRGHQAAAAGATVPSRKTAPPTKLSRSNKKKNPTSNKQQQREDTAISSRQEEATASTAATAKNNNSNKNDSSIIVSKPKWIPLYDNPWGEEGYQDGDVLLFGPQRGIGHYEIHFPSLRYKTNPFEKNSMYNNTHCTPQEGLSVVCLNRDPLGNIPWGFNVTRHEFDHACLVKTIDMNSPASAAKFVGIPSSDQQQQQTCCSGLNVYDMIIMINGKKTGGMTEAGFELELDLNYLDAQEIGNGATRMDPSCQLSSSSLMIEDSTTTATTNNASKYNRRSEQQQLRTMPIGESATTLDQTILSESNKSKDGSNGNKLVKNGRNGVHSKKKDAAFEHRRENLKFAIGSDVDERGEAHRSSFSSDQNPCMGCICGELHDDRFKKFWLQCESCKSWYDVAQKCIGFGRNKAENIVWHCEACVPPN</sequence>
<proteinExistence type="predicted"/>
<dbReference type="KEGG" id="fcy:FRACYDRAFT_250994"/>
<evidence type="ECO:0000256" key="1">
    <source>
        <dbReference type="SAM" id="MobiDB-lite"/>
    </source>
</evidence>
<protein>
    <recommendedName>
        <fullName evidence="4">PHD-type domain-containing protein</fullName>
    </recommendedName>
</protein>
<organism evidence="2 3">
    <name type="scientific">Fragilariopsis cylindrus CCMP1102</name>
    <dbReference type="NCBI Taxonomy" id="635003"/>
    <lineage>
        <taxon>Eukaryota</taxon>
        <taxon>Sar</taxon>
        <taxon>Stramenopiles</taxon>
        <taxon>Ochrophyta</taxon>
        <taxon>Bacillariophyta</taxon>
        <taxon>Bacillariophyceae</taxon>
        <taxon>Bacillariophycidae</taxon>
        <taxon>Bacillariales</taxon>
        <taxon>Bacillariaceae</taxon>
        <taxon>Fragilariopsis</taxon>
    </lineage>
</organism>
<feature type="region of interest" description="Disordered" evidence="1">
    <location>
        <begin position="326"/>
        <end position="500"/>
    </location>
</feature>
<feature type="region of interest" description="Disordered" evidence="1">
    <location>
        <begin position="192"/>
        <end position="284"/>
    </location>
</feature>
<dbReference type="OrthoDB" id="49651at2759"/>
<keyword evidence="3" id="KW-1185">Reference proteome</keyword>
<feature type="compositionally biased region" description="Low complexity" evidence="1">
    <location>
        <begin position="35"/>
        <end position="44"/>
    </location>
</feature>
<gene>
    <name evidence="2" type="ORF">FRACYDRAFT_250994</name>
</gene>
<accession>A0A1E7ENN0</accession>
<feature type="region of interest" description="Disordered" evidence="1">
    <location>
        <begin position="685"/>
        <end position="757"/>
    </location>
</feature>
<feature type="compositionally biased region" description="Low complexity" evidence="1">
    <location>
        <begin position="690"/>
        <end position="700"/>
    </location>
</feature>
<dbReference type="AlphaFoldDB" id="A0A1E7ENN0"/>
<feature type="region of interest" description="Disordered" evidence="1">
    <location>
        <begin position="1"/>
        <end position="44"/>
    </location>
</feature>
<feature type="compositionally biased region" description="Low complexity" evidence="1">
    <location>
        <begin position="275"/>
        <end position="284"/>
    </location>
</feature>
<feature type="compositionally biased region" description="Basic residues" evidence="1">
    <location>
        <begin position="420"/>
        <end position="432"/>
    </location>
</feature>
<evidence type="ECO:0000313" key="2">
    <source>
        <dbReference type="EMBL" id="OEU07572.1"/>
    </source>
</evidence>
<dbReference type="EMBL" id="KV784385">
    <property type="protein sequence ID" value="OEU07572.1"/>
    <property type="molecule type" value="Genomic_DNA"/>
</dbReference>
<dbReference type="Proteomes" id="UP000095751">
    <property type="component" value="Unassembled WGS sequence"/>
</dbReference>
<feature type="compositionally biased region" description="Low complexity" evidence="1">
    <location>
        <begin position="326"/>
        <end position="340"/>
    </location>
</feature>
<dbReference type="InParanoid" id="A0A1E7ENN0"/>
<reference evidence="2 3" key="1">
    <citation type="submission" date="2016-09" db="EMBL/GenBank/DDBJ databases">
        <title>Extensive genetic diversity and differential bi-allelic expression allows diatom success in the polar Southern Ocean.</title>
        <authorList>
            <consortium name="DOE Joint Genome Institute"/>
            <person name="Mock T."/>
            <person name="Otillar R.P."/>
            <person name="Strauss J."/>
            <person name="Dupont C."/>
            <person name="Frickenhaus S."/>
            <person name="Maumus F."/>
            <person name="Mcmullan M."/>
            <person name="Sanges R."/>
            <person name="Schmutz J."/>
            <person name="Toseland A."/>
            <person name="Valas R."/>
            <person name="Veluchamy A."/>
            <person name="Ward B.J."/>
            <person name="Allen A."/>
            <person name="Barry K."/>
            <person name="Falciatore A."/>
            <person name="Ferrante M."/>
            <person name="Fortunato A.E."/>
            <person name="Gloeckner G."/>
            <person name="Gruber A."/>
            <person name="Hipkin R."/>
            <person name="Janech M."/>
            <person name="Kroth P."/>
            <person name="Leese F."/>
            <person name="Lindquist E."/>
            <person name="Lyon B.R."/>
            <person name="Martin J."/>
            <person name="Mayer C."/>
            <person name="Parker M."/>
            <person name="Quesneville H."/>
            <person name="Raymond J."/>
            <person name="Uhlig C."/>
            <person name="Valentin K.U."/>
            <person name="Worden A.Z."/>
            <person name="Armbrust E.V."/>
            <person name="Bowler C."/>
            <person name="Green B."/>
            <person name="Moulton V."/>
            <person name="Van Oosterhout C."/>
            <person name="Grigoriev I."/>
        </authorList>
    </citation>
    <scope>NUCLEOTIDE SEQUENCE [LARGE SCALE GENOMIC DNA]</scope>
    <source>
        <strain evidence="2 3">CCMP1102</strain>
    </source>
</reference>
<feature type="compositionally biased region" description="Low complexity" evidence="1">
    <location>
        <begin position="350"/>
        <end position="365"/>
    </location>
</feature>